<dbReference type="InterPro" id="IPR045341">
    <property type="entry name" value="DUF6532"/>
</dbReference>
<feature type="region of interest" description="Disordered" evidence="1">
    <location>
        <begin position="647"/>
        <end position="679"/>
    </location>
</feature>
<dbReference type="OrthoDB" id="3249407at2759"/>
<feature type="region of interest" description="Disordered" evidence="1">
    <location>
        <begin position="1"/>
        <end position="403"/>
    </location>
</feature>
<feature type="compositionally biased region" description="Low complexity" evidence="1">
    <location>
        <begin position="208"/>
        <end position="219"/>
    </location>
</feature>
<evidence type="ECO:0000313" key="3">
    <source>
        <dbReference type="EMBL" id="KZT42341.1"/>
    </source>
</evidence>
<feature type="compositionally biased region" description="Basic and acidic residues" evidence="1">
    <location>
        <begin position="110"/>
        <end position="119"/>
    </location>
</feature>
<feature type="compositionally biased region" description="Basic and acidic residues" evidence="1">
    <location>
        <begin position="220"/>
        <end position="236"/>
    </location>
</feature>
<sequence>MAKRKRKAGAQAKANAQAPADDGPTDDDTLSPTKAVARSPIDLDDFDKPKRPAPKRQKRNEDKENNPPVAVRSSERLQKGARAVQGQKLGIAKEKDARTGKAGNKAGKQKILESERTENLGDNGDIEGDSEETNRQRGGRLGTSSQNNGRVVEGERELFSEDEPMIAAPTPRKSSFELIEHTKAASAKKTSPAIFSPIASCKSPSQPPRSRQSVVSSTSRTRDIEGSARNDDDGRRARSTATKSLRAEGEISMDTIHSSTPPPIDRNVPMDEDNDEEVQEIRKPSAASKGKAKATTAPRLSLSPPRSSVPKRSSGVAAPAAVRVPSPSISRGKDIRSQSSTSVHRKQVPKTSQSKPLTTSKPPSSHSNTAQHLEVEDDDEGDDEDAEGDHGVEEDEDMWPSEKRPRVKVRRVRGKEWPEGVDPFYGPIDGKLIPRRHPEYTKGKVHVSQYHPRCKRYLERAYIYICWLLATKSAFPNPSKCIDFAVWAWQKTMESYSCDYGYDEFILDHNPRDPKCQLRYFHPAIRAVLQESIFKKHKVGHYFFREFNKEFRLGLIALACTAIHNMIDEFNDGESITRDFTHADYSEIYEAHLSTLLAIPEDGEYGAQAFDKLANYTNRDLNANLTIPDETWGEIAPYLNEEELRQTAKAMAEAVDSDASDAGGGGVGGDGDDGDDQSD</sequence>
<dbReference type="Proteomes" id="UP000076798">
    <property type="component" value="Unassembled WGS sequence"/>
</dbReference>
<feature type="domain" description="DUF6532" evidence="2">
    <location>
        <begin position="505"/>
        <end position="597"/>
    </location>
</feature>
<dbReference type="EMBL" id="KV428014">
    <property type="protein sequence ID" value="KZT42341.1"/>
    <property type="molecule type" value="Genomic_DNA"/>
</dbReference>
<gene>
    <name evidence="3" type="ORF">SISSUDRAFT_1058699</name>
</gene>
<feature type="compositionally biased region" description="Acidic residues" evidence="1">
    <location>
        <begin position="375"/>
        <end position="399"/>
    </location>
</feature>
<evidence type="ECO:0000259" key="2">
    <source>
        <dbReference type="Pfam" id="PF20149"/>
    </source>
</evidence>
<feature type="compositionally biased region" description="Low complexity" evidence="1">
    <location>
        <begin position="349"/>
        <end position="367"/>
    </location>
</feature>
<dbReference type="Pfam" id="PF20149">
    <property type="entry name" value="DUF6532"/>
    <property type="match status" value="1"/>
</dbReference>
<reference evidence="3 4" key="1">
    <citation type="journal article" date="2016" name="Mol. Biol. Evol.">
        <title>Comparative Genomics of Early-Diverging Mushroom-Forming Fungi Provides Insights into the Origins of Lignocellulose Decay Capabilities.</title>
        <authorList>
            <person name="Nagy L.G."/>
            <person name="Riley R."/>
            <person name="Tritt A."/>
            <person name="Adam C."/>
            <person name="Daum C."/>
            <person name="Floudas D."/>
            <person name="Sun H."/>
            <person name="Yadav J.S."/>
            <person name="Pangilinan J."/>
            <person name="Larsson K.H."/>
            <person name="Matsuura K."/>
            <person name="Barry K."/>
            <person name="Labutti K."/>
            <person name="Kuo R."/>
            <person name="Ohm R.A."/>
            <person name="Bhattacharya S.S."/>
            <person name="Shirouzu T."/>
            <person name="Yoshinaga Y."/>
            <person name="Martin F.M."/>
            <person name="Grigoriev I.V."/>
            <person name="Hibbett D.S."/>
        </authorList>
    </citation>
    <scope>NUCLEOTIDE SEQUENCE [LARGE SCALE GENOMIC DNA]</scope>
    <source>
        <strain evidence="3 4">HHB10207 ss-3</strain>
    </source>
</reference>
<name>A0A166H4V8_9AGAM</name>
<evidence type="ECO:0000313" key="4">
    <source>
        <dbReference type="Proteomes" id="UP000076798"/>
    </source>
</evidence>
<evidence type="ECO:0000256" key="1">
    <source>
        <dbReference type="SAM" id="MobiDB-lite"/>
    </source>
</evidence>
<protein>
    <recommendedName>
        <fullName evidence="2">DUF6532 domain-containing protein</fullName>
    </recommendedName>
</protein>
<keyword evidence="4" id="KW-1185">Reference proteome</keyword>
<feature type="compositionally biased region" description="Acidic residues" evidence="1">
    <location>
        <begin position="670"/>
        <end position="679"/>
    </location>
</feature>
<feature type="compositionally biased region" description="Low complexity" evidence="1">
    <location>
        <begin position="284"/>
        <end position="328"/>
    </location>
</feature>
<proteinExistence type="predicted"/>
<accession>A0A166H4V8</accession>
<dbReference type="AlphaFoldDB" id="A0A166H4V8"/>
<feature type="compositionally biased region" description="Low complexity" evidence="1">
    <location>
        <begin position="9"/>
        <end position="22"/>
    </location>
</feature>
<organism evidence="3 4">
    <name type="scientific">Sistotremastrum suecicum HHB10207 ss-3</name>
    <dbReference type="NCBI Taxonomy" id="1314776"/>
    <lineage>
        <taxon>Eukaryota</taxon>
        <taxon>Fungi</taxon>
        <taxon>Dikarya</taxon>
        <taxon>Basidiomycota</taxon>
        <taxon>Agaricomycotina</taxon>
        <taxon>Agaricomycetes</taxon>
        <taxon>Sistotremastrales</taxon>
        <taxon>Sistotremastraceae</taxon>
        <taxon>Sistotremastrum</taxon>
    </lineage>
</organism>
<feature type="compositionally biased region" description="Basic and acidic residues" evidence="1">
    <location>
        <begin position="174"/>
        <end position="183"/>
    </location>
</feature>